<evidence type="ECO:0000313" key="2">
    <source>
        <dbReference type="EMBL" id="KRY16072.1"/>
    </source>
</evidence>
<comment type="caution">
    <text evidence="2">The sequence shown here is derived from an EMBL/GenBank/DDBJ whole genome shotgun (WGS) entry which is preliminary data.</text>
</comment>
<feature type="compositionally biased region" description="Basic and acidic residues" evidence="1">
    <location>
        <begin position="1"/>
        <end position="12"/>
    </location>
</feature>
<protein>
    <submittedName>
        <fullName evidence="2">Uncharacterized protein</fullName>
    </submittedName>
</protein>
<reference evidence="2 3" key="1">
    <citation type="submission" date="2015-01" db="EMBL/GenBank/DDBJ databases">
        <title>Evolution of Trichinella species and genotypes.</title>
        <authorList>
            <person name="Korhonen P.K."/>
            <person name="Edoardo P."/>
            <person name="Giuseppe L.R."/>
            <person name="Gasser R.B."/>
        </authorList>
    </citation>
    <scope>NUCLEOTIDE SEQUENCE [LARGE SCALE GENOMIC DNA]</scope>
    <source>
        <strain evidence="2">ISS2496</strain>
    </source>
</reference>
<organism evidence="2 3">
    <name type="scientific">Trichinella patagoniensis</name>
    <dbReference type="NCBI Taxonomy" id="990121"/>
    <lineage>
        <taxon>Eukaryota</taxon>
        <taxon>Metazoa</taxon>
        <taxon>Ecdysozoa</taxon>
        <taxon>Nematoda</taxon>
        <taxon>Enoplea</taxon>
        <taxon>Dorylaimia</taxon>
        <taxon>Trichinellida</taxon>
        <taxon>Trichinellidae</taxon>
        <taxon>Trichinella</taxon>
    </lineage>
</organism>
<name>A0A0V0ZTY3_9BILA</name>
<accession>A0A0V0ZTY3</accession>
<evidence type="ECO:0000256" key="1">
    <source>
        <dbReference type="SAM" id="MobiDB-lite"/>
    </source>
</evidence>
<dbReference type="AlphaFoldDB" id="A0A0V0ZTY3"/>
<sequence>MTTENGKREGRNWPEMTSSGGSVGKLGRTFVRFWGPAKRSCRPRLFSIPGQNLDWSFIFKKISHDGKPVSLSTYTYFNKHSRPPSWRIKLKPIFHRTHLNFSLTTT</sequence>
<feature type="region of interest" description="Disordered" evidence="1">
    <location>
        <begin position="1"/>
        <end position="21"/>
    </location>
</feature>
<gene>
    <name evidence="2" type="ORF">T12_3244</name>
</gene>
<dbReference type="EMBL" id="JYDQ01000084">
    <property type="protein sequence ID" value="KRY16072.1"/>
    <property type="molecule type" value="Genomic_DNA"/>
</dbReference>
<evidence type="ECO:0000313" key="3">
    <source>
        <dbReference type="Proteomes" id="UP000054783"/>
    </source>
</evidence>
<dbReference type="Proteomes" id="UP000054783">
    <property type="component" value="Unassembled WGS sequence"/>
</dbReference>
<keyword evidence="3" id="KW-1185">Reference proteome</keyword>
<proteinExistence type="predicted"/>